<sequence>METQIKVEWSRERLSAFMDGQDADGDIASVFGVANQAEDSRECWQMYHLIGDVLRAPDLARYGRDGSLAERVSAAIAADVASQPKAPVVVVPLPQVEQDRTYVERPAANDGVFRWKMVAGFASFAAVAAVGWGIVSGAGSQLGAGPQLAQNQSPTQVQSQVLAVAAPVQTGASANDGDGSAPVMLRDARLDELLAAHHQAAGMSGMGGASGFLRNATFEGHAR</sequence>
<name>A0A2S0MJT9_9BURK</name>
<dbReference type="InterPro" id="IPR036147">
    <property type="entry name" value="Anti-sigma_E_RseA_N_sf"/>
</dbReference>
<dbReference type="KEGG" id="otk:C6570_13325"/>
<dbReference type="PANTHER" id="PTHR38104:SF1">
    <property type="entry name" value="ANTI-SIGMA-E FACTOR RSEA"/>
    <property type="match status" value="1"/>
</dbReference>
<organism evidence="2 3">
    <name type="scientific">Ottowia oryzae</name>
    <dbReference type="NCBI Taxonomy" id="2109914"/>
    <lineage>
        <taxon>Bacteria</taxon>
        <taxon>Pseudomonadati</taxon>
        <taxon>Pseudomonadota</taxon>
        <taxon>Betaproteobacteria</taxon>
        <taxon>Burkholderiales</taxon>
        <taxon>Comamonadaceae</taxon>
        <taxon>Ottowia</taxon>
    </lineage>
</organism>
<dbReference type="EMBL" id="CP027666">
    <property type="protein sequence ID" value="AVO36155.1"/>
    <property type="molecule type" value="Genomic_DNA"/>
</dbReference>
<reference evidence="2 3" key="1">
    <citation type="submission" date="2018-03" db="EMBL/GenBank/DDBJ databases">
        <title>Genome sequencing of Ottowia sp.</title>
        <authorList>
            <person name="Kim S.-J."/>
            <person name="Heo J."/>
            <person name="Kwon S.-W."/>
        </authorList>
    </citation>
    <scope>NUCLEOTIDE SEQUENCE [LARGE SCALE GENOMIC DNA]</scope>
    <source>
        <strain evidence="2 3">KADR8-3</strain>
    </source>
</reference>
<evidence type="ECO:0000259" key="1">
    <source>
        <dbReference type="Pfam" id="PF03872"/>
    </source>
</evidence>
<dbReference type="RefSeq" id="WP_106704697.1">
    <property type="nucleotide sequence ID" value="NZ_CP027666.1"/>
</dbReference>
<dbReference type="CDD" id="cd16328">
    <property type="entry name" value="RseA_N"/>
    <property type="match status" value="1"/>
</dbReference>
<keyword evidence="3" id="KW-1185">Reference proteome</keyword>
<dbReference type="AlphaFoldDB" id="A0A2S0MJT9"/>
<dbReference type="OrthoDB" id="8561243at2"/>
<feature type="domain" description="Anti sigma-E protein RseA N-terminal" evidence="1">
    <location>
        <begin position="11"/>
        <end position="86"/>
    </location>
</feature>
<dbReference type="Gene3D" id="1.10.10.880">
    <property type="entry name" value="Anti sigma-E protein RseA, N-terminal domain"/>
    <property type="match status" value="1"/>
</dbReference>
<dbReference type="InterPro" id="IPR052383">
    <property type="entry name" value="Anti-sigma-E_RseA-like"/>
</dbReference>
<evidence type="ECO:0000313" key="2">
    <source>
        <dbReference type="EMBL" id="AVO36155.1"/>
    </source>
</evidence>
<proteinExistence type="predicted"/>
<dbReference type="Pfam" id="PF03872">
    <property type="entry name" value="RseA_N"/>
    <property type="match status" value="1"/>
</dbReference>
<dbReference type="Proteomes" id="UP000239709">
    <property type="component" value="Chromosome"/>
</dbReference>
<evidence type="ECO:0000313" key="3">
    <source>
        <dbReference type="Proteomes" id="UP000239709"/>
    </source>
</evidence>
<protein>
    <submittedName>
        <fullName evidence="2">Anti-sigma factor</fullName>
    </submittedName>
</protein>
<gene>
    <name evidence="2" type="ORF">C6570_13325</name>
</gene>
<dbReference type="InterPro" id="IPR005572">
    <property type="entry name" value="Anti-sigma_E_RseA_N"/>
</dbReference>
<dbReference type="GO" id="GO:0016989">
    <property type="term" value="F:sigma factor antagonist activity"/>
    <property type="evidence" value="ECO:0007669"/>
    <property type="project" value="InterPro"/>
</dbReference>
<dbReference type="PANTHER" id="PTHR38104">
    <property type="match status" value="1"/>
</dbReference>
<dbReference type="SUPFAM" id="SSF89069">
    <property type="entry name" value="N-terminal, cytoplasmic domain of anti-sigmaE factor RseA"/>
    <property type="match status" value="1"/>
</dbReference>
<accession>A0A2S0MJT9</accession>